<evidence type="ECO:0000256" key="3">
    <source>
        <dbReference type="ARBA" id="ARBA00022741"/>
    </source>
</evidence>
<evidence type="ECO:0000259" key="6">
    <source>
        <dbReference type="PROSITE" id="PS50011"/>
    </source>
</evidence>
<keyword evidence="4 7" id="KW-0418">Kinase</keyword>
<dbReference type="Gene3D" id="1.10.510.10">
    <property type="entry name" value="Transferase(Phosphotransferase) domain 1"/>
    <property type="match status" value="1"/>
</dbReference>
<dbReference type="EC" id="2.7.11.1" evidence="1"/>
<keyword evidence="5" id="KW-0067">ATP-binding</keyword>
<feature type="domain" description="Protein kinase" evidence="6">
    <location>
        <begin position="1"/>
        <end position="166"/>
    </location>
</feature>
<organism evidence="7 8">
    <name type="scientific">Cytospora mali</name>
    <name type="common">Apple Valsa canker fungus</name>
    <name type="synonym">Valsa mali</name>
    <dbReference type="NCBI Taxonomy" id="578113"/>
    <lineage>
        <taxon>Eukaryota</taxon>
        <taxon>Fungi</taxon>
        <taxon>Dikarya</taxon>
        <taxon>Ascomycota</taxon>
        <taxon>Pezizomycotina</taxon>
        <taxon>Sordariomycetes</taxon>
        <taxon>Sordariomycetidae</taxon>
        <taxon>Diaporthales</taxon>
        <taxon>Cytosporaceae</taxon>
        <taxon>Cytospora</taxon>
    </lineage>
</organism>
<keyword evidence="3" id="KW-0547">Nucleotide-binding</keyword>
<evidence type="ECO:0000256" key="1">
    <source>
        <dbReference type="ARBA" id="ARBA00012513"/>
    </source>
</evidence>
<evidence type="ECO:0000256" key="4">
    <source>
        <dbReference type="ARBA" id="ARBA00022777"/>
    </source>
</evidence>
<dbReference type="PROSITE" id="PS50011">
    <property type="entry name" value="PROTEIN_KINASE_DOM"/>
    <property type="match status" value="1"/>
</dbReference>
<dbReference type="GO" id="GO:0005524">
    <property type="term" value="F:ATP binding"/>
    <property type="evidence" value="ECO:0007669"/>
    <property type="project" value="UniProtKB-KW"/>
</dbReference>
<dbReference type="Proteomes" id="UP000078576">
    <property type="component" value="Unassembled WGS sequence"/>
</dbReference>
<accession>A0A194V0S0</accession>
<gene>
    <name evidence="7" type="ORF">VP1G_04761</name>
</gene>
<evidence type="ECO:0000256" key="2">
    <source>
        <dbReference type="ARBA" id="ARBA00022679"/>
    </source>
</evidence>
<proteinExistence type="predicted"/>
<name>A0A194V0S0_CYTMA</name>
<dbReference type="Pfam" id="PF00069">
    <property type="entry name" value="Pkinase"/>
    <property type="match status" value="1"/>
</dbReference>
<protein>
    <recommendedName>
        <fullName evidence="1">non-specific serine/threonine protein kinase</fullName>
        <ecNumber evidence="1">2.7.11.1</ecNumber>
    </recommendedName>
</protein>
<evidence type="ECO:0000313" key="8">
    <source>
        <dbReference type="Proteomes" id="UP000078576"/>
    </source>
</evidence>
<dbReference type="OrthoDB" id="5979581at2759"/>
<dbReference type="InterPro" id="IPR000719">
    <property type="entry name" value="Prot_kinase_dom"/>
</dbReference>
<dbReference type="STRING" id="694573.A0A194V0S0"/>
<dbReference type="InterPro" id="IPR050660">
    <property type="entry name" value="NEK_Ser/Thr_kinase"/>
</dbReference>
<evidence type="ECO:0000256" key="5">
    <source>
        <dbReference type="ARBA" id="ARBA00022840"/>
    </source>
</evidence>
<dbReference type="PANTHER" id="PTHR43671:SF13">
    <property type="entry name" value="SERINE_THREONINE-PROTEIN KINASE NEK2"/>
    <property type="match status" value="1"/>
</dbReference>
<dbReference type="EMBL" id="KN714700">
    <property type="protein sequence ID" value="KUI57456.1"/>
    <property type="molecule type" value="Genomic_DNA"/>
</dbReference>
<dbReference type="AlphaFoldDB" id="A0A194V0S0"/>
<dbReference type="SUPFAM" id="SSF56112">
    <property type="entry name" value="Protein kinase-like (PK-like)"/>
    <property type="match status" value="1"/>
</dbReference>
<dbReference type="GO" id="GO:0004674">
    <property type="term" value="F:protein serine/threonine kinase activity"/>
    <property type="evidence" value="ECO:0007669"/>
    <property type="project" value="UniProtKB-EC"/>
</dbReference>
<dbReference type="InterPro" id="IPR011009">
    <property type="entry name" value="Kinase-like_dom_sf"/>
</dbReference>
<keyword evidence="8" id="KW-1185">Reference proteome</keyword>
<keyword evidence="2" id="KW-0808">Transferase</keyword>
<dbReference type="PANTHER" id="PTHR43671">
    <property type="entry name" value="SERINE/THREONINE-PROTEIN KINASE NEK"/>
    <property type="match status" value="1"/>
</dbReference>
<evidence type="ECO:0000313" key="7">
    <source>
        <dbReference type="EMBL" id="KUI57456.1"/>
    </source>
</evidence>
<reference evidence="8" key="1">
    <citation type="submission" date="2014-12" db="EMBL/GenBank/DDBJ databases">
        <title>Genome Sequence of Valsa Canker Pathogens Uncovers a Specific Adaption of Colonization on Woody Bark.</title>
        <authorList>
            <person name="Yin Z."/>
            <person name="Liu H."/>
            <person name="Gao X."/>
            <person name="Li Z."/>
            <person name="Song N."/>
            <person name="Ke X."/>
            <person name="Dai Q."/>
            <person name="Wu Y."/>
            <person name="Sun Y."/>
            <person name="Xu J.-R."/>
            <person name="Kang Z.K."/>
            <person name="Wang L."/>
            <person name="Huang L."/>
        </authorList>
    </citation>
    <scope>NUCLEOTIDE SEQUENCE [LARGE SCALE GENOMIC DNA]</scope>
    <source>
        <strain evidence="8">SXYL134</strain>
    </source>
</reference>
<sequence length="176" mass="20599">MVDKTAFLGDFGLAKRASSPLTDDYLPPPLYCAPELLHEGFEPTFKSDMWGFMCIFHVLMTGYHPFCRWSDSGRLGCMTRELGPLPREWEGRYKWPDHYTDEERCTWYDQSRSPEGSLFEDIVDNSREELVGTRERELILEVIHKGLRYQPSQRFTAQQLLDDPSFLELMKIHGIE</sequence>